<dbReference type="RefSeq" id="WP_381828076.1">
    <property type="nucleotide sequence ID" value="NZ_JBHTCF010000002.1"/>
</dbReference>
<dbReference type="InterPro" id="IPR045428">
    <property type="entry name" value="EACC1"/>
</dbReference>
<gene>
    <name evidence="2" type="ORF">ACFQVC_08030</name>
</gene>
<accession>A0ABW2JDR3</accession>
<name>A0ABW2JDR3_9ACTN</name>
<organism evidence="2 3">
    <name type="scientific">Streptomyces monticola</name>
    <dbReference type="NCBI Taxonomy" id="2666263"/>
    <lineage>
        <taxon>Bacteria</taxon>
        <taxon>Bacillati</taxon>
        <taxon>Actinomycetota</taxon>
        <taxon>Actinomycetes</taxon>
        <taxon>Kitasatosporales</taxon>
        <taxon>Streptomycetaceae</taxon>
        <taxon>Streptomyces</taxon>
    </lineage>
</organism>
<evidence type="ECO:0000256" key="1">
    <source>
        <dbReference type="SAM" id="MobiDB-lite"/>
    </source>
</evidence>
<dbReference type="Proteomes" id="UP001596523">
    <property type="component" value="Unassembled WGS sequence"/>
</dbReference>
<dbReference type="Pfam" id="PF19953">
    <property type="entry name" value="EACC1"/>
    <property type="match status" value="1"/>
</dbReference>
<protein>
    <submittedName>
        <fullName evidence="2">Uncharacterized protein</fullName>
    </submittedName>
</protein>
<feature type="compositionally biased region" description="Acidic residues" evidence="1">
    <location>
        <begin position="143"/>
        <end position="168"/>
    </location>
</feature>
<reference evidence="3" key="1">
    <citation type="journal article" date="2019" name="Int. J. Syst. Evol. Microbiol.">
        <title>The Global Catalogue of Microorganisms (GCM) 10K type strain sequencing project: providing services to taxonomists for standard genome sequencing and annotation.</title>
        <authorList>
            <consortium name="The Broad Institute Genomics Platform"/>
            <consortium name="The Broad Institute Genome Sequencing Center for Infectious Disease"/>
            <person name="Wu L."/>
            <person name="Ma J."/>
        </authorList>
    </citation>
    <scope>NUCLEOTIDE SEQUENCE [LARGE SCALE GENOMIC DNA]</scope>
    <source>
        <strain evidence="3">SYNS20</strain>
    </source>
</reference>
<sequence>MQHGEIDFRENRAGTVRVRIGGDESSASDCGDEVAELTGGFADWLAQDRGVGPHLSMSRVRSAPADGAMSGQLLEWISLTLGSGFSAAGLIYAHLNFRASLPPRRRRAARMVIERNGVRLVIEDGTEEETARLVRLLGGLPDSDGDTDGDGDTDAEGEAAGDGDGGDS</sequence>
<evidence type="ECO:0000313" key="2">
    <source>
        <dbReference type="EMBL" id="MFC7304159.1"/>
    </source>
</evidence>
<keyword evidence="3" id="KW-1185">Reference proteome</keyword>
<feature type="region of interest" description="Disordered" evidence="1">
    <location>
        <begin position="135"/>
        <end position="168"/>
    </location>
</feature>
<comment type="caution">
    <text evidence="2">The sequence shown here is derived from an EMBL/GenBank/DDBJ whole genome shotgun (WGS) entry which is preliminary data.</text>
</comment>
<dbReference type="EMBL" id="JBHTCF010000002">
    <property type="protein sequence ID" value="MFC7304159.1"/>
    <property type="molecule type" value="Genomic_DNA"/>
</dbReference>
<proteinExistence type="predicted"/>
<evidence type="ECO:0000313" key="3">
    <source>
        <dbReference type="Proteomes" id="UP001596523"/>
    </source>
</evidence>